<dbReference type="RefSeq" id="WP_289599725.1">
    <property type="nucleotide sequence ID" value="NZ_JAUDCL010000011.1"/>
</dbReference>
<keyword evidence="3" id="KW-1185">Reference proteome</keyword>
<name>A0ABT7USC2_9FIRM</name>
<proteinExistence type="predicted"/>
<evidence type="ECO:0000256" key="1">
    <source>
        <dbReference type="SAM" id="SignalP"/>
    </source>
</evidence>
<organism evidence="2 3">
    <name type="scientific">Allofournierella massiliensis</name>
    <dbReference type="NCBI Taxonomy" id="1650663"/>
    <lineage>
        <taxon>Bacteria</taxon>
        <taxon>Bacillati</taxon>
        <taxon>Bacillota</taxon>
        <taxon>Clostridia</taxon>
        <taxon>Eubacteriales</taxon>
        <taxon>Oscillospiraceae</taxon>
        <taxon>Allofournierella</taxon>
    </lineage>
</organism>
<comment type="caution">
    <text evidence="2">The sequence shown here is derived from an EMBL/GenBank/DDBJ whole genome shotgun (WGS) entry which is preliminary data.</text>
</comment>
<feature type="chain" id="PRO_5046038136" description="WG repeat protein" evidence="1">
    <location>
        <begin position="29"/>
        <end position="281"/>
    </location>
</feature>
<dbReference type="Proteomes" id="UP001529380">
    <property type="component" value="Unassembled WGS sequence"/>
</dbReference>
<reference evidence="2 3" key="1">
    <citation type="submission" date="2023-06" db="EMBL/GenBank/DDBJ databases">
        <title>Identification and characterization of horizontal gene transfer across gut microbiota members of farm animals based on homology search.</title>
        <authorList>
            <person name="Schwarzerova J."/>
            <person name="Nykrynova M."/>
            <person name="Jureckova K."/>
            <person name="Cejkova D."/>
            <person name="Rychlik I."/>
        </authorList>
    </citation>
    <scope>NUCLEOTIDE SEQUENCE [LARGE SCALE GENOMIC DNA]</scope>
    <source>
        <strain evidence="2 3">ET340</strain>
    </source>
</reference>
<evidence type="ECO:0000313" key="3">
    <source>
        <dbReference type="Proteomes" id="UP001529380"/>
    </source>
</evidence>
<accession>A0ABT7USC2</accession>
<keyword evidence="1" id="KW-0732">Signal</keyword>
<dbReference type="EMBL" id="JAUDCL010000011">
    <property type="protein sequence ID" value="MDM8201125.1"/>
    <property type="molecule type" value="Genomic_DNA"/>
</dbReference>
<sequence>MSAKRGVLALAAALLLLACGCAREQASAQSTAQLRALKPVEGTVVVTQHAGLYDGYEYFGAFTGDWAFVYSQGQAGYRAAGGEYKPLYTAGADVILQQYQGPADETDLWQRMDWLAGQYAYLPGAAMAPYCADGLWGFCDLNGTPVLEAQFASLAELWAYQETVAPPLPTAEPQQPPEGAETWWTDPADEGFYVLVGEKIRRYNVQGTELTSQPLARLTLATDDKGKSTLTITDQDGRQLLQLTSTQPDPLHTDGELRFDGDWFYWKTDEGSVLPCRITVE</sequence>
<gene>
    <name evidence="2" type="ORF">QUW08_07445</name>
</gene>
<dbReference type="PROSITE" id="PS51257">
    <property type="entry name" value="PROKAR_LIPOPROTEIN"/>
    <property type="match status" value="1"/>
</dbReference>
<protein>
    <recommendedName>
        <fullName evidence="4">WG repeat protein</fullName>
    </recommendedName>
</protein>
<feature type="signal peptide" evidence="1">
    <location>
        <begin position="1"/>
        <end position="28"/>
    </location>
</feature>
<evidence type="ECO:0008006" key="4">
    <source>
        <dbReference type="Google" id="ProtNLM"/>
    </source>
</evidence>
<evidence type="ECO:0000313" key="2">
    <source>
        <dbReference type="EMBL" id="MDM8201125.1"/>
    </source>
</evidence>